<dbReference type="NCBIfam" id="TIGR02320">
    <property type="entry name" value="PEP_mutase"/>
    <property type="match status" value="1"/>
</dbReference>
<dbReference type="InterPro" id="IPR039556">
    <property type="entry name" value="ICL/PEPM"/>
</dbReference>
<dbReference type="InterPro" id="IPR040442">
    <property type="entry name" value="Pyrv_kinase-like_dom_sf"/>
</dbReference>
<comment type="similarity">
    <text evidence="3">Belongs to the isocitrate lyase/PEP mutase superfamily. PEP mutase family.</text>
</comment>
<evidence type="ECO:0000256" key="1">
    <source>
        <dbReference type="ARBA" id="ARBA00023235"/>
    </source>
</evidence>
<dbReference type="AlphaFoldDB" id="A0A7W3SVX5"/>
<dbReference type="Gene3D" id="3.20.20.60">
    <property type="entry name" value="Phosphoenolpyruvate-binding domains"/>
    <property type="match status" value="1"/>
</dbReference>
<name>A0A7W3SVX5_9BACL</name>
<dbReference type="InterPro" id="IPR012698">
    <property type="entry name" value="PEnolPyrv_PMutase_core"/>
</dbReference>
<keyword evidence="4" id="KW-0670">Pyruvate</keyword>
<evidence type="ECO:0000313" key="5">
    <source>
        <dbReference type="Proteomes" id="UP000567067"/>
    </source>
</evidence>
<dbReference type="EC" id="5.4.2.9" evidence="2"/>
<dbReference type="Pfam" id="PF13714">
    <property type="entry name" value="PEP_mutase"/>
    <property type="match status" value="1"/>
</dbReference>
<dbReference type="Proteomes" id="UP000567067">
    <property type="component" value="Unassembled WGS sequence"/>
</dbReference>
<dbReference type="GO" id="GO:0050188">
    <property type="term" value="F:phosphoenolpyruvate mutase activity"/>
    <property type="evidence" value="ECO:0007669"/>
    <property type="project" value="UniProtKB-EC"/>
</dbReference>
<comment type="caution">
    <text evidence="4">The sequence shown here is derived from an EMBL/GenBank/DDBJ whole genome shotgun (WGS) entry which is preliminary data.</text>
</comment>
<dbReference type="InterPro" id="IPR015813">
    <property type="entry name" value="Pyrv/PenolPyrv_kinase-like_dom"/>
</dbReference>
<reference evidence="4 5" key="1">
    <citation type="submission" date="2020-08" db="EMBL/GenBank/DDBJ databases">
        <title>Genomic Encyclopedia of Type Strains, Phase III (KMG-III): the genomes of soil and plant-associated and newly described type strains.</title>
        <authorList>
            <person name="Whitman W."/>
        </authorList>
    </citation>
    <scope>NUCLEOTIDE SEQUENCE [LARGE SCALE GENOMIC DNA]</scope>
    <source>
        <strain evidence="4 5">CECT 8693</strain>
    </source>
</reference>
<dbReference type="PANTHER" id="PTHR42905:SF7">
    <property type="entry name" value="PHOSPHOENOLPYRUVATE PHOSPHOMUTASE"/>
    <property type="match status" value="1"/>
</dbReference>
<sequence>MNKKSEKLRDALYTRDIVKVVGAHDALSAIIGENAGFDAIWASGLGISATHGVPDASILNMTEFLEAAEFMDQATSIPVIADCDTGFGEVNNVKRMIKEYERRGIAAVCIEDKQFPKRNSFLSGGQKLADINEFSTKIEIAKRTQTTDSFMVIARLESFIAGAGLEDALKRAKSYTEAGADAILVHSKAKNAEEVFSFSERWLEENKSVPLIVVPTTYNQVQIEELIIHKFKMVIYANQALRASVSSMQQVLHNIIHQGTSKFIEDEVAEVKKVFNLIGTDDLNQTQQWFDGRLDQYKRLGLGMNS</sequence>
<evidence type="ECO:0000313" key="4">
    <source>
        <dbReference type="EMBL" id="MBA9087202.1"/>
    </source>
</evidence>
<proteinExistence type="inferred from homology"/>
<evidence type="ECO:0000256" key="2">
    <source>
        <dbReference type="ARBA" id="ARBA00024063"/>
    </source>
</evidence>
<keyword evidence="1 4" id="KW-0413">Isomerase</keyword>
<accession>A0A7W3SVX5</accession>
<keyword evidence="5" id="KW-1185">Reference proteome</keyword>
<dbReference type="RefSeq" id="WP_246334403.1">
    <property type="nucleotide sequence ID" value="NZ_JACJIP010000027.1"/>
</dbReference>
<protein>
    <recommendedName>
        <fullName evidence="2">phosphoenolpyruvate mutase</fullName>
        <ecNumber evidence="2">5.4.2.9</ecNumber>
    </recommendedName>
</protein>
<evidence type="ECO:0000256" key="3">
    <source>
        <dbReference type="ARBA" id="ARBA00038455"/>
    </source>
</evidence>
<dbReference type="PANTHER" id="PTHR42905">
    <property type="entry name" value="PHOSPHOENOLPYRUVATE CARBOXYLASE"/>
    <property type="match status" value="1"/>
</dbReference>
<dbReference type="EMBL" id="JACJIP010000027">
    <property type="protein sequence ID" value="MBA9087202.1"/>
    <property type="molecule type" value="Genomic_DNA"/>
</dbReference>
<dbReference type="CDD" id="cd00377">
    <property type="entry name" value="ICL_PEPM"/>
    <property type="match status" value="1"/>
</dbReference>
<organism evidence="4 5">
    <name type="scientific">Fontibacillus solani</name>
    <dbReference type="NCBI Taxonomy" id="1572857"/>
    <lineage>
        <taxon>Bacteria</taxon>
        <taxon>Bacillati</taxon>
        <taxon>Bacillota</taxon>
        <taxon>Bacilli</taxon>
        <taxon>Bacillales</taxon>
        <taxon>Paenibacillaceae</taxon>
        <taxon>Fontibacillus</taxon>
    </lineage>
</organism>
<gene>
    <name evidence="4" type="ORF">FHR92_003684</name>
</gene>
<dbReference type="SUPFAM" id="SSF51621">
    <property type="entry name" value="Phosphoenolpyruvate/pyruvate domain"/>
    <property type="match status" value="1"/>
</dbReference>